<dbReference type="Gene3D" id="1.10.10.10">
    <property type="entry name" value="Winged helix-like DNA-binding domain superfamily/Winged helix DNA-binding domain"/>
    <property type="match status" value="1"/>
</dbReference>
<evidence type="ECO:0000256" key="3">
    <source>
        <dbReference type="ARBA" id="ARBA00023015"/>
    </source>
</evidence>
<dbReference type="InterPro" id="IPR011006">
    <property type="entry name" value="CheY-like_superfamily"/>
</dbReference>
<evidence type="ECO:0000256" key="5">
    <source>
        <dbReference type="ARBA" id="ARBA00023163"/>
    </source>
</evidence>
<reference evidence="11" key="2">
    <citation type="submission" date="2016-02" db="EMBL/GenBank/DDBJ databases">
        <title>Draft genome sequence of five rapidly growing Mycobacterium species.</title>
        <authorList>
            <person name="Katahira K."/>
            <person name="Gotou Y."/>
            <person name="Iida K."/>
            <person name="Ogura Y."/>
            <person name="Hayashi T."/>
        </authorList>
    </citation>
    <scope>NUCLEOTIDE SEQUENCE [LARGE SCALE GENOMIC DNA]</scope>
    <source>
        <strain evidence="11">JCM6368</strain>
    </source>
</reference>
<dbReference type="InterPro" id="IPR001867">
    <property type="entry name" value="OmpR/PhoB-type_DNA-bd"/>
</dbReference>
<keyword evidence="3" id="KW-0805">Transcription regulation</keyword>
<evidence type="ECO:0000259" key="8">
    <source>
        <dbReference type="PROSITE" id="PS50110"/>
    </source>
</evidence>
<gene>
    <name evidence="10" type="ORF">RMCFA_0403</name>
</gene>
<dbReference type="SMART" id="SM00862">
    <property type="entry name" value="Trans_reg_C"/>
    <property type="match status" value="1"/>
</dbReference>
<dbReference type="GO" id="GO:0032993">
    <property type="term" value="C:protein-DNA complex"/>
    <property type="evidence" value="ECO:0007669"/>
    <property type="project" value="TreeGrafter"/>
</dbReference>
<keyword evidence="1" id="KW-0597">Phosphoprotein</keyword>
<dbReference type="InterPro" id="IPR001789">
    <property type="entry name" value="Sig_transdc_resp-reg_receiver"/>
</dbReference>
<dbReference type="SUPFAM" id="SSF52172">
    <property type="entry name" value="CheY-like"/>
    <property type="match status" value="1"/>
</dbReference>
<dbReference type="PANTHER" id="PTHR48111">
    <property type="entry name" value="REGULATOR OF RPOS"/>
    <property type="match status" value="1"/>
</dbReference>
<dbReference type="Proteomes" id="UP000069705">
    <property type="component" value="Unassembled WGS sequence"/>
</dbReference>
<dbReference type="InterPro" id="IPR016032">
    <property type="entry name" value="Sig_transdc_resp-reg_C-effctor"/>
</dbReference>
<evidence type="ECO:0000256" key="7">
    <source>
        <dbReference type="PROSITE-ProRule" id="PRU01091"/>
    </source>
</evidence>
<dbReference type="Gene3D" id="3.40.50.2300">
    <property type="match status" value="1"/>
</dbReference>
<dbReference type="CDD" id="cd00383">
    <property type="entry name" value="trans_reg_C"/>
    <property type="match status" value="1"/>
</dbReference>
<dbReference type="PROSITE" id="PS50110">
    <property type="entry name" value="RESPONSE_REGULATORY"/>
    <property type="match status" value="1"/>
</dbReference>
<comment type="caution">
    <text evidence="6">Lacks conserved residue(s) required for the propagation of feature annotation.</text>
</comment>
<evidence type="ECO:0000313" key="11">
    <source>
        <dbReference type="Proteomes" id="UP000069705"/>
    </source>
</evidence>
<evidence type="ECO:0000313" key="10">
    <source>
        <dbReference type="EMBL" id="GAT00289.1"/>
    </source>
</evidence>
<dbReference type="Pfam" id="PF00486">
    <property type="entry name" value="Trans_reg_C"/>
    <property type="match status" value="1"/>
</dbReference>
<organism evidence="10 11">
    <name type="scientific">Mycolicibacterium fortuitum subsp. acetamidolyticum</name>
    <dbReference type="NCBI Taxonomy" id="144550"/>
    <lineage>
        <taxon>Bacteria</taxon>
        <taxon>Bacillati</taxon>
        <taxon>Actinomycetota</taxon>
        <taxon>Actinomycetes</taxon>
        <taxon>Mycobacteriales</taxon>
        <taxon>Mycobacteriaceae</taxon>
        <taxon>Mycolicibacterium</taxon>
    </lineage>
</organism>
<evidence type="ECO:0000256" key="1">
    <source>
        <dbReference type="ARBA" id="ARBA00022553"/>
    </source>
</evidence>
<keyword evidence="5" id="KW-0804">Transcription</keyword>
<feature type="domain" description="Response regulatory" evidence="8">
    <location>
        <begin position="12"/>
        <end position="126"/>
    </location>
</feature>
<dbReference type="InterPro" id="IPR036388">
    <property type="entry name" value="WH-like_DNA-bd_sf"/>
</dbReference>
<feature type="domain" description="OmpR/PhoB-type" evidence="9">
    <location>
        <begin position="143"/>
        <end position="242"/>
    </location>
</feature>
<protein>
    <submittedName>
        <fullName evidence="10">Response regulator with CheY-like receiver domai n and winged-helix DNA-binding domain</fullName>
    </submittedName>
</protein>
<feature type="DNA-binding region" description="OmpR/PhoB-type" evidence="7">
    <location>
        <begin position="143"/>
        <end position="242"/>
    </location>
</feature>
<keyword evidence="2" id="KW-0902">Two-component regulatory system</keyword>
<evidence type="ECO:0000256" key="6">
    <source>
        <dbReference type="PROSITE-ProRule" id="PRU00169"/>
    </source>
</evidence>
<dbReference type="GO" id="GO:0000976">
    <property type="term" value="F:transcription cis-regulatory region binding"/>
    <property type="evidence" value="ECO:0007669"/>
    <property type="project" value="TreeGrafter"/>
</dbReference>
<dbReference type="InterPro" id="IPR039420">
    <property type="entry name" value="WalR-like"/>
</dbReference>
<evidence type="ECO:0000259" key="9">
    <source>
        <dbReference type="PROSITE" id="PS51755"/>
    </source>
</evidence>
<evidence type="ECO:0000256" key="2">
    <source>
        <dbReference type="ARBA" id="ARBA00023012"/>
    </source>
</evidence>
<sequence>MLDTATATAPFGVLVIEIGTGWTDLVTDSLRREGILVSIAAGGASALLEIVAKAQPQMIILELGGSVAETLATCRMLRSVSQAHIAVLAADVAAATAAAEVDAGIDEVITEPLRAGEIACRVRTMLNHRRPAITIGRTHTDVGAVQRFGPMTIDEQQRLVFVSGEQIQLTRTQFDILVALSHRPGGITTRRELLNAVWGHGWQGNPGVIDVHIGHLRRRLGDDPAHPRLVMNIRGVGYRLPDSC</sequence>
<dbReference type="GO" id="GO:0005829">
    <property type="term" value="C:cytosol"/>
    <property type="evidence" value="ECO:0007669"/>
    <property type="project" value="TreeGrafter"/>
</dbReference>
<reference evidence="10 11" key="1">
    <citation type="journal article" date="2016" name="Genome Announc.">
        <title>Draft Genome Sequences of Five Rapidly Growing Mycobacterium Species, M. thermoresistibile, M. fortuitum subsp. acetamidolyticum, M. canariasense, M. brisbanense, and M. novocastrense.</title>
        <authorList>
            <person name="Katahira K."/>
            <person name="Ogura Y."/>
            <person name="Gotoh Y."/>
            <person name="Hayashi T."/>
        </authorList>
    </citation>
    <scope>NUCLEOTIDE SEQUENCE [LARGE SCALE GENOMIC DNA]</scope>
    <source>
        <strain evidence="10 11">JCM6368</strain>
    </source>
</reference>
<dbReference type="PANTHER" id="PTHR48111:SF1">
    <property type="entry name" value="TWO-COMPONENT RESPONSE REGULATOR ORR33"/>
    <property type="match status" value="1"/>
</dbReference>
<dbReference type="AlphaFoldDB" id="A0A100WLJ8"/>
<dbReference type="SUPFAM" id="SSF46894">
    <property type="entry name" value="C-terminal effector domain of the bipartite response regulators"/>
    <property type="match status" value="1"/>
</dbReference>
<dbReference type="RefSeq" id="WP_061262337.1">
    <property type="nucleotide sequence ID" value="NZ_BCSZ01000004.1"/>
</dbReference>
<dbReference type="GO" id="GO:0000156">
    <property type="term" value="F:phosphorelay response regulator activity"/>
    <property type="evidence" value="ECO:0007669"/>
    <property type="project" value="TreeGrafter"/>
</dbReference>
<dbReference type="EMBL" id="BCSZ01000004">
    <property type="protein sequence ID" value="GAT00289.1"/>
    <property type="molecule type" value="Genomic_DNA"/>
</dbReference>
<keyword evidence="4 7" id="KW-0238">DNA-binding</keyword>
<accession>A0A100WLJ8</accession>
<comment type="caution">
    <text evidence="10">The sequence shown here is derived from an EMBL/GenBank/DDBJ whole genome shotgun (WGS) entry which is preliminary data.</text>
</comment>
<dbReference type="GO" id="GO:0006355">
    <property type="term" value="P:regulation of DNA-templated transcription"/>
    <property type="evidence" value="ECO:0007669"/>
    <property type="project" value="InterPro"/>
</dbReference>
<dbReference type="PROSITE" id="PS51755">
    <property type="entry name" value="OMPR_PHOB"/>
    <property type="match status" value="1"/>
</dbReference>
<proteinExistence type="predicted"/>
<name>A0A100WLJ8_MYCFO</name>
<evidence type="ECO:0000256" key="4">
    <source>
        <dbReference type="ARBA" id="ARBA00023125"/>
    </source>
</evidence>